<dbReference type="RefSeq" id="WP_008517780.1">
    <property type="nucleotide sequence ID" value="NZ_ACJM01000013.1"/>
</dbReference>
<dbReference type="SUPFAM" id="SSF64182">
    <property type="entry name" value="DHH phosphoesterases"/>
    <property type="match status" value="1"/>
</dbReference>
<gene>
    <name evidence="3" type="ORF">DealDRAFT_2420</name>
</gene>
<name>C0GIW1_DETAL</name>
<dbReference type="InterPro" id="IPR003156">
    <property type="entry name" value="DHHA1_dom"/>
</dbReference>
<dbReference type="InterPro" id="IPR001667">
    <property type="entry name" value="DDH_dom"/>
</dbReference>
<sequence length="319" mass="34417">MSSLQEIAARLKSANNILLTTHIQPDGDAIGSLLGLGYALRQLGRNVTLFSADPVPKRFCFLTGAELIVSGELPGADFDCVVTLDCSDQDRVAPVWEQIKERIIINIDHHPTNNLFGRINYVDEKASATGEIVYELLSVLEAPLDPAVAAALYVAISTDTGSFKYENTTARTHRVIAHLLEAGASPREITPRVFDLRSRTAVCVLREALNSLEFNADGKVAWMALTEKEIKLCGAGDEDLDGIVNYAKNIQGVDVGLFFREKADKTVKVGLRSHNADVGKVAQALGGGGHARAAGCSLDMKLADARKTVLAAVEQEVYQ</sequence>
<evidence type="ECO:0000259" key="2">
    <source>
        <dbReference type="Pfam" id="PF02272"/>
    </source>
</evidence>
<dbReference type="STRING" id="555088.DealDRAFT_2420"/>
<evidence type="ECO:0000259" key="1">
    <source>
        <dbReference type="Pfam" id="PF01368"/>
    </source>
</evidence>
<evidence type="ECO:0000313" key="3">
    <source>
        <dbReference type="EMBL" id="EEG76775.1"/>
    </source>
</evidence>
<organism evidence="3 4">
    <name type="scientific">Dethiobacter alkaliphilus AHT 1</name>
    <dbReference type="NCBI Taxonomy" id="555088"/>
    <lineage>
        <taxon>Bacteria</taxon>
        <taxon>Bacillati</taxon>
        <taxon>Bacillota</taxon>
        <taxon>Dethiobacteria</taxon>
        <taxon>Dethiobacterales</taxon>
        <taxon>Dethiobacteraceae</taxon>
        <taxon>Dethiobacter</taxon>
    </lineage>
</organism>
<dbReference type="PANTHER" id="PTHR47618">
    <property type="entry name" value="BIFUNCTIONAL OLIGORIBONUCLEASE AND PAP PHOSPHATASE NRNA"/>
    <property type="match status" value="1"/>
</dbReference>
<evidence type="ECO:0000313" key="4">
    <source>
        <dbReference type="Proteomes" id="UP000006443"/>
    </source>
</evidence>
<dbReference type="EMBL" id="ACJM01000013">
    <property type="protein sequence ID" value="EEG76775.1"/>
    <property type="molecule type" value="Genomic_DNA"/>
</dbReference>
<dbReference type="eggNOG" id="COG0618">
    <property type="taxonomic scope" value="Bacteria"/>
</dbReference>
<dbReference type="Pfam" id="PF01368">
    <property type="entry name" value="DHH"/>
    <property type="match status" value="1"/>
</dbReference>
<dbReference type="PANTHER" id="PTHR47618:SF1">
    <property type="entry name" value="BIFUNCTIONAL OLIGORIBONUCLEASE AND PAP PHOSPHATASE NRNA"/>
    <property type="match status" value="1"/>
</dbReference>
<dbReference type="OrthoDB" id="9803668at2"/>
<accession>C0GIW1</accession>
<feature type="domain" description="DHHA1" evidence="2">
    <location>
        <begin position="237"/>
        <end position="316"/>
    </location>
</feature>
<reference evidence="3 4" key="1">
    <citation type="submission" date="2009-02" db="EMBL/GenBank/DDBJ databases">
        <title>Sequencing of the draft genome and assembly of Dethiobacter alkaliphilus AHT 1.</title>
        <authorList>
            <consortium name="US DOE Joint Genome Institute (JGI-PGF)"/>
            <person name="Lucas S."/>
            <person name="Copeland A."/>
            <person name="Lapidus A."/>
            <person name="Glavina del Rio T."/>
            <person name="Dalin E."/>
            <person name="Tice H."/>
            <person name="Bruce D."/>
            <person name="Goodwin L."/>
            <person name="Pitluck S."/>
            <person name="Larimer F."/>
            <person name="Land M.L."/>
            <person name="Hauser L."/>
            <person name="Muyzer G."/>
        </authorList>
    </citation>
    <scope>NUCLEOTIDE SEQUENCE [LARGE SCALE GENOMIC DNA]</scope>
    <source>
        <strain evidence="3 4">AHT 1</strain>
    </source>
</reference>
<dbReference type="Pfam" id="PF02272">
    <property type="entry name" value="DHHA1"/>
    <property type="match status" value="1"/>
</dbReference>
<keyword evidence="4" id="KW-1185">Reference proteome</keyword>
<dbReference type="AlphaFoldDB" id="C0GIW1"/>
<proteinExistence type="predicted"/>
<comment type="caution">
    <text evidence="3">The sequence shown here is derived from an EMBL/GenBank/DDBJ whole genome shotgun (WGS) entry which is preliminary data.</text>
</comment>
<protein>
    <submittedName>
        <fullName evidence="3">Phosphoesterase RecJ domain protein</fullName>
    </submittedName>
</protein>
<dbReference type="Gene3D" id="3.90.1640.10">
    <property type="entry name" value="inorganic pyrophosphatase (n-terminal core)"/>
    <property type="match status" value="1"/>
</dbReference>
<dbReference type="InterPro" id="IPR051319">
    <property type="entry name" value="Oligoribo/pAp-PDE_c-di-AMP_PDE"/>
</dbReference>
<dbReference type="GO" id="GO:0003676">
    <property type="term" value="F:nucleic acid binding"/>
    <property type="evidence" value="ECO:0007669"/>
    <property type="project" value="InterPro"/>
</dbReference>
<dbReference type="InterPro" id="IPR038763">
    <property type="entry name" value="DHH_sf"/>
</dbReference>
<feature type="domain" description="DDH" evidence="1">
    <location>
        <begin position="16"/>
        <end position="156"/>
    </location>
</feature>
<dbReference type="Proteomes" id="UP000006443">
    <property type="component" value="Unassembled WGS sequence"/>
</dbReference>
<dbReference type="Gene3D" id="3.10.310.30">
    <property type="match status" value="1"/>
</dbReference>